<comment type="caution">
    <text evidence="2">The sequence shown here is derived from an EMBL/GenBank/DDBJ whole genome shotgun (WGS) entry which is preliminary data.</text>
</comment>
<protein>
    <submittedName>
        <fullName evidence="2">Uncharacterized protein</fullName>
    </submittedName>
</protein>
<proteinExistence type="predicted"/>
<dbReference type="Proteomes" id="UP001054837">
    <property type="component" value="Unassembled WGS sequence"/>
</dbReference>
<evidence type="ECO:0000313" key="2">
    <source>
        <dbReference type="EMBL" id="GIY29872.1"/>
    </source>
</evidence>
<organism evidence="2 3">
    <name type="scientific">Caerostris darwini</name>
    <dbReference type="NCBI Taxonomy" id="1538125"/>
    <lineage>
        <taxon>Eukaryota</taxon>
        <taxon>Metazoa</taxon>
        <taxon>Ecdysozoa</taxon>
        <taxon>Arthropoda</taxon>
        <taxon>Chelicerata</taxon>
        <taxon>Arachnida</taxon>
        <taxon>Araneae</taxon>
        <taxon>Araneomorphae</taxon>
        <taxon>Entelegynae</taxon>
        <taxon>Araneoidea</taxon>
        <taxon>Araneidae</taxon>
        <taxon>Caerostris</taxon>
    </lineage>
</organism>
<dbReference type="EMBL" id="BPLQ01007406">
    <property type="protein sequence ID" value="GIY29872.1"/>
    <property type="molecule type" value="Genomic_DNA"/>
</dbReference>
<accession>A0AAV4S8K7</accession>
<evidence type="ECO:0000313" key="3">
    <source>
        <dbReference type="Proteomes" id="UP001054837"/>
    </source>
</evidence>
<gene>
    <name evidence="2" type="ORF">CDAR_377171</name>
</gene>
<reference evidence="2 3" key="1">
    <citation type="submission" date="2021-06" db="EMBL/GenBank/DDBJ databases">
        <title>Caerostris darwini draft genome.</title>
        <authorList>
            <person name="Kono N."/>
            <person name="Arakawa K."/>
        </authorList>
    </citation>
    <scope>NUCLEOTIDE SEQUENCE [LARGE SCALE GENOMIC DNA]</scope>
</reference>
<keyword evidence="3" id="KW-1185">Reference proteome</keyword>
<evidence type="ECO:0000256" key="1">
    <source>
        <dbReference type="SAM" id="MobiDB-lite"/>
    </source>
</evidence>
<feature type="region of interest" description="Disordered" evidence="1">
    <location>
        <begin position="1"/>
        <end position="23"/>
    </location>
</feature>
<dbReference type="AlphaFoldDB" id="A0AAV4S8K7"/>
<name>A0AAV4S8K7_9ARAC</name>
<sequence length="113" mass="12775">MKLPTAGMDPGVREVRTSRSSATGHQIFPECALVQSTTPRNNSSQSVSLEKWLGVVKTETDWWILAALPPLVSGQRDISTRKGIIRYRIEGWNFLFARSERTWICNPQISVRC</sequence>